<accession>A0A6V8P055</accession>
<gene>
    <name evidence="1" type="ORF">HKBW3S25_01369</name>
</gene>
<feature type="non-terminal residue" evidence="1">
    <location>
        <position position="1"/>
    </location>
</feature>
<proteinExistence type="predicted"/>
<evidence type="ECO:0000313" key="1">
    <source>
        <dbReference type="EMBL" id="GFP25888.1"/>
    </source>
</evidence>
<comment type="caution">
    <text evidence="1">The sequence shown here is derived from an EMBL/GenBank/DDBJ whole genome shotgun (WGS) entry which is preliminary data.</text>
</comment>
<sequence>SQECSLELGLLKLDVLVKDAGLPGGGWGVG</sequence>
<dbReference type="EMBL" id="BLRX01000249">
    <property type="protein sequence ID" value="GFP25888.1"/>
    <property type="molecule type" value="Genomic_DNA"/>
</dbReference>
<reference evidence="1 2" key="1">
    <citation type="journal article" date="2020" name="Front. Microbiol.">
        <title>Single-cell genomics of novel Actinobacteria with the Wood-Ljungdahl pathway discovered in a serpentinizing system.</title>
        <authorList>
            <person name="Merino N."/>
            <person name="Kawai M."/>
            <person name="Boyd E.S."/>
            <person name="Colman D.R."/>
            <person name="McGlynn S.E."/>
            <person name="Nealson K.H."/>
            <person name="Kurokawa K."/>
            <person name="Hongoh Y."/>
        </authorList>
    </citation>
    <scope>NUCLEOTIDE SEQUENCE [LARGE SCALE GENOMIC DNA]</scope>
    <source>
        <strain evidence="1 2">S25</strain>
    </source>
</reference>
<name>A0A6V8P055_9ACTN</name>
<dbReference type="AlphaFoldDB" id="A0A6V8P055"/>
<organism evidence="1 2">
    <name type="scientific">Candidatus Hakubella thermalkaliphila</name>
    <dbReference type="NCBI Taxonomy" id="2754717"/>
    <lineage>
        <taxon>Bacteria</taxon>
        <taxon>Bacillati</taxon>
        <taxon>Actinomycetota</taxon>
        <taxon>Actinomycetota incertae sedis</taxon>
        <taxon>Candidatus Hakubellales</taxon>
        <taxon>Candidatus Hakubellaceae</taxon>
        <taxon>Candidatus Hakubella</taxon>
    </lineage>
</organism>
<protein>
    <submittedName>
        <fullName evidence="1">Uncharacterized protein</fullName>
    </submittedName>
</protein>
<evidence type="ECO:0000313" key="2">
    <source>
        <dbReference type="Proteomes" id="UP000543224"/>
    </source>
</evidence>
<dbReference type="Proteomes" id="UP000543224">
    <property type="component" value="Unassembled WGS sequence"/>
</dbReference>